<keyword evidence="6" id="KW-0201">Cytochrome c-type biogenesis</keyword>
<evidence type="ECO:0000256" key="4">
    <source>
        <dbReference type="ARBA" id="ARBA00022519"/>
    </source>
</evidence>
<dbReference type="PRINTS" id="PR01411">
    <property type="entry name" value="CCMFBIOGNSIS"/>
</dbReference>
<evidence type="ECO:0000256" key="6">
    <source>
        <dbReference type="ARBA" id="ARBA00022748"/>
    </source>
</evidence>
<organism evidence="13 14">
    <name type="scientific">Shewanella fodinae</name>
    <dbReference type="NCBI Taxonomy" id="552357"/>
    <lineage>
        <taxon>Bacteria</taxon>
        <taxon>Pseudomonadati</taxon>
        <taxon>Pseudomonadota</taxon>
        <taxon>Gammaproteobacteria</taxon>
        <taxon>Alteromonadales</taxon>
        <taxon>Shewanellaceae</taxon>
        <taxon>Shewanella</taxon>
    </lineage>
</organism>
<dbReference type="InterPro" id="IPR003567">
    <property type="entry name" value="Cyt_c_biogenesis"/>
</dbReference>
<comment type="caution">
    <text evidence="13">The sequence shown here is derived from an EMBL/GenBank/DDBJ whole genome shotgun (WGS) entry which is preliminary data.</text>
</comment>
<keyword evidence="8 10" id="KW-0472">Membrane</keyword>
<keyword evidence="3" id="KW-1003">Cell membrane</keyword>
<dbReference type="PANTHER" id="PTHR43653:SF1">
    <property type="entry name" value="CYTOCHROME C-TYPE BIOGENESIS PROTEIN CCMF"/>
    <property type="match status" value="1"/>
</dbReference>
<comment type="subcellular location">
    <subcellularLocation>
        <location evidence="1">Cell inner membrane</location>
        <topology evidence="1">Multi-pass membrane protein</topology>
    </subcellularLocation>
</comment>
<evidence type="ECO:0000259" key="12">
    <source>
        <dbReference type="Pfam" id="PF16327"/>
    </source>
</evidence>
<feature type="transmembrane region" description="Helical" evidence="10">
    <location>
        <begin position="337"/>
        <end position="360"/>
    </location>
</feature>
<evidence type="ECO:0000256" key="8">
    <source>
        <dbReference type="ARBA" id="ARBA00023136"/>
    </source>
</evidence>
<feature type="domain" description="Cytochrome c-type biogenesis protein CcmF C-terminal" evidence="12">
    <location>
        <begin position="310"/>
        <end position="609"/>
    </location>
</feature>
<accession>A0A4V2RRS8</accession>
<keyword evidence="14" id="KW-1185">Reference proteome</keyword>
<feature type="transmembrane region" description="Helical" evidence="10">
    <location>
        <begin position="380"/>
        <end position="401"/>
    </location>
</feature>
<feature type="transmembrane region" description="Helical" evidence="10">
    <location>
        <begin position="270"/>
        <end position="288"/>
    </location>
</feature>
<evidence type="ECO:0000256" key="9">
    <source>
        <dbReference type="ARBA" id="ARBA00037230"/>
    </source>
</evidence>
<evidence type="ECO:0000256" key="10">
    <source>
        <dbReference type="SAM" id="Phobius"/>
    </source>
</evidence>
<feature type="transmembrane region" description="Helical" evidence="10">
    <location>
        <begin position="80"/>
        <end position="108"/>
    </location>
</feature>
<dbReference type="GO" id="GO:0015232">
    <property type="term" value="F:heme transmembrane transporter activity"/>
    <property type="evidence" value="ECO:0007669"/>
    <property type="project" value="InterPro"/>
</dbReference>
<dbReference type="AlphaFoldDB" id="A0A4V2RRS8"/>
<keyword evidence="5 10" id="KW-0812">Transmembrane</keyword>
<dbReference type="PRINTS" id="PR01410">
    <property type="entry name" value="CCBIOGENESIS"/>
</dbReference>
<protein>
    <submittedName>
        <fullName evidence="13">Cytochrome c-type biogenesis protein CcmF</fullName>
    </submittedName>
</protein>
<dbReference type="InterPro" id="IPR003568">
    <property type="entry name" value="Cyt_c_biogenesis_CcmF"/>
</dbReference>
<keyword evidence="7 10" id="KW-1133">Transmembrane helix</keyword>
<feature type="transmembrane region" description="Helical" evidence="10">
    <location>
        <begin position="120"/>
        <end position="139"/>
    </location>
</feature>
<dbReference type="Pfam" id="PF16327">
    <property type="entry name" value="CcmF_C"/>
    <property type="match status" value="1"/>
</dbReference>
<feature type="transmembrane region" description="Helical" evidence="10">
    <location>
        <begin position="39"/>
        <end position="60"/>
    </location>
</feature>
<reference evidence="13 14" key="1">
    <citation type="submission" date="2019-03" db="EMBL/GenBank/DDBJ databases">
        <title>Freshwater and sediment microbial communities from various areas in North America, analyzing microbe dynamics in response to fracking.</title>
        <authorList>
            <person name="Lamendella R."/>
        </authorList>
    </citation>
    <scope>NUCLEOTIDE SEQUENCE [LARGE SCALE GENOMIC DNA]</scope>
    <source>
        <strain evidence="13 14">74A</strain>
    </source>
</reference>
<evidence type="ECO:0000313" key="13">
    <source>
        <dbReference type="EMBL" id="TCN79596.1"/>
    </source>
</evidence>
<evidence type="ECO:0000256" key="3">
    <source>
        <dbReference type="ARBA" id="ARBA00022475"/>
    </source>
</evidence>
<proteinExistence type="inferred from homology"/>
<dbReference type="GO" id="GO:0005886">
    <property type="term" value="C:plasma membrane"/>
    <property type="evidence" value="ECO:0007669"/>
    <property type="project" value="UniProtKB-SubCell"/>
</dbReference>
<feature type="transmembrane region" description="Helical" evidence="10">
    <location>
        <begin position="464"/>
        <end position="482"/>
    </location>
</feature>
<dbReference type="OrthoDB" id="9761451at2"/>
<feature type="transmembrane region" description="Helical" evidence="10">
    <location>
        <begin position="241"/>
        <end position="258"/>
    </location>
</feature>
<comment type="function">
    <text evidence="9">Required for the biogenesis of c-type cytochromes. Possible subunit of a heme lyase.</text>
</comment>
<feature type="transmembrane region" description="Helical" evidence="10">
    <location>
        <begin position="408"/>
        <end position="424"/>
    </location>
</feature>
<sequence length="630" mass="69595">MAAEMGHLLLILATAMMWGTAFCVMWLPHTPTHFRLSQLLADSATLAVFASYLLLSYCFITDDFSVRYVADNSNSQLPLLYKVAAVWGSHEGSLLLWLLILGGLLQYFRRSSLVLLQRQGLGILAAFVGAFALVMLLSANPFVRLLPAVPPEGRDLNPILQDIGLILHPPLLFAGYALLGALFAICVAILLDGRFHQAWRALRQLSLLSWLFLSAGNVLGAWWAYSELGWGGWWFWDPVENAAFIPWLLTTALLHCLLPKQPSPQLARLSLLLGIIAFGSCLLGTFLVRSGIVQSVHAFTSNAERGSLLLLLMALMLLPALWLYGKRSAQLKCYGEPAAIALLLGIALLLAAAFSILLGTLYPLLCELAGLGTLSVGAPYFNMIFVPLLLLMAMLMSWSFVRRHGNGWLMLPWLLLSGLWVLLFPGHSPVFTFLGIAAASGLLLAETQLWFYPQARHPTIAARIAHVAVAIAILGGTCSSQYETEALLRMSADQGRTLHGSFGNYSFVYRNTQTLEQRAYHAIAADIELYRGQAQLITTLQPQRQTFRSNGMEVTEAAVYHGWLQDFYVSLGQELEPGVYLVRISIKPLISWLWLGGLLLLPAALLACCPRRYRRPITHHKTVNQGVVYE</sequence>
<feature type="transmembrane region" description="Helical" evidence="10">
    <location>
        <begin position="173"/>
        <end position="193"/>
    </location>
</feature>
<feature type="transmembrane region" description="Helical" evidence="10">
    <location>
        <begin position="589"/>
        <end position="609"/>
    </location>
</feature>
<evidence type="ECO:0000259" key="11">
    <source>
        <dbReference type="Pfam" id="PF01578"/>
    </source>
</evidence>
<name>A0A4V2RRS8_9GAMM</name>
<dbReference type="Pfam" id="PF01578">
    <property type="entry name" value="Cytochrom_C_asm"/>
    <property type="match status" value="1"/>
</dbReference>
<feature type="transmembrane region" description="Helical" evidence="10">
    <location>
        <begin position="205"/>
        <end position="225"/>
    </location>
</feature>
<evidence type="ECO:0000256" key="5">
    <source>
        <dbReference type="ARBA" id="ARBA00022692"/>
    </source>
</evidence>
<dbReference type="GO" id="GO:0020037">
    <property type="term" value="F:heme binding"/>
    <property type="evidence" value="ECO:0007669"/>
    <property type="project" value="InterPro"/>
</dbReference>
<keyword evidence="4" id="KW-0997">Cell inner membrane</keyword>
<dbReference type="InterPro" id="IPR002541">
    <property type="entry name" value="Cyt_c_assembly"/>
</dbReference>
<dbReference type="Proteomes" id="UP000294832">
    <property type="component" value="Unassembled WGS sequence"/>
</dbReference>
<evidence type="ECO:0000256" key="7">
    <source>
        <dbReference type="ARBA" id="ARBA00022989"/>
    </source>
</evidence>
<feature type="domain" description="Cytochrome c assembly protein" evidence="11">
    <location>
        <begin position="87"/>
        <end position="290"/>
    </location>
</feature>
<feature type="transmembrane region" description="Helical" evidence="10">
    <location>
        <begin position="308"/>
        <end position="325"/>
    </location>
</feature>
<dbReference type="GO" id="GO:0017004">
    <property type="term" value="P:cytochrome complex assembly"/>
    <property type="evidence" value="ECO:0007669"/>
    <property type="project" value="UniProtKB-KW"/>
</dbReference>
<evidence type="ECO:0000313" key="14">
    <source>
        <dbReference type="Proteomes" id="UP000294832"/>
    </source>
</evidence>
<feature type="transmembrane region" description="Helical" evidence="10">
    <location>
        <begin position="6"/>
        <end position="27"/>
    </location>
</feature>
<dbReference type="EMBL" id="SLWF01000032">
    <property type="protein sequence ID" value="TCN79596.1"/>
    <property type="molecule type" value="Genomic_DNA"/>
</dbReference>
<comment type="similarity">
    <text evidence="2">Belongs to the CcmF/CycK/Ccl1/NrfE/CcsA family.</text>
</comment>
<dbReference type="RefSeq" id="WP_133040159.1">
    <property type="nucleotide sequence ID" value="NZ_SLWF01000032.1"/>
</dbReference>
<dbReference type="PANTHER" id="PTHR43653">
    <property type="entry name" value="CYTOCHROME C ASSEMBLY PROTEIN-RELATED"/>
    <property type="match status" value="1"/>
</dbReference>
<evidence type="ECO:0000256" key="1">
    <source>
        <dbReference type="ARBA" id="ARBA00004429"/>
    </source>
</evidence>
<dbReference type="InterPro" id="IPR032523">
    <property type="entry name" value="CcmF_C"/>
</dbReference>
<evidence type="ECO:0000256" key="2">
    <source>
        <dbReference type="ARBA" id="ARBA00009186"/>
    </source>
</evidence>
<feature type="transmembrane region" description="Helical" evidence="10">
    <location>
        <begin position="430"/>
        <end position="452"/>
    </location>
</feature>
<gene>
    <name evidence="13" type="ORF">EDC91_13214</name>
</gene>